<evidence type="ECO:0008006" key="3">
    <source>
        <dbReference type="Google" id="ProtNLM"/>
    </source>
</evidence>
<protein>
    <recommendedName>
        <fullName evidence="3">ER membrane protein complex subunit 1</fullName>
    </recommendedName>
</protein>
<accession>A0A9D3PFY3</accession>
<evidence type="ECO:0000313" key="2">
    <source>
        <dbReference type="Proteomes" id="UP001046870"/>
    </source>
</evidence>
<dbReference type="SUPFAM" id="SSF50998">
    <property type="entry name" value="Quinoprotein alcohol dehydrogenase-like"/>
    <property type="match status" value="1"/>
</dbReference>
<dbReference type="InterPro" id="IPR011047">
    <property type="entry name" value="Quinoprotein_ADH-like_sf"/>
</dbReference>
<gene>
    <name evidence="1" type="ORF">MATL_G00211870</name>
</gene>
<proteinExistence type="predicted"/>
<evidence type="ECO:0000313" key="1">
    <source>
        <dbReference type="EMBL" id="KAG7459554.1"/>
    </source>
</evidence>
<dbReference type="Proteomes" id="UP001046870">
    <property type="component" value="Chromosome 19"/>
</dbReference>
<dbReference type="EMBL" id="JAFDVH010000019">
    <property type="protein sequence ID" value="KAG7459554.1"/>
    <property type="molecule type" value="Genomic_DNA"/>
</dbReference>
<name>A0A9D3PFY3_MEGAT</name>
<dbReference type="OrthoDB" id="8721430at2759"/>
<sequence>MPHTLTTPPHCPDEDTKYKMAHFVSTGDGQVVTVDSESGDVRWAQSYGAPVVALYIWQRDSLRRVPHTSVATETLRHLAYTSSGAGRVSRWKHPFPKETKPKSKLTAALYVGKYSTSLYASPSLVHEGVTVLPQGSSFPLLEGPSTAEEFGEDKECIITPSTNVKFSATLKEHNHVNFMRNHLLLIGHHEMPLRPTIKSWIGSLKAFPAIKPTSSLPALSRPARRR</sequence>
<organism evidence="1 2">
    <name type="scientific">Megalops atlanticus</name>
    <name type="common">Tarpon</name>
    <name type="synonym">Clupea gigantea</name>
    <dbReference type="NCBI Taxonomy" id="7932"/>
    <lineage>
        <taxon>Eukaryota</taxon>
        <taxon>Metazoa</taxon>
        <taxon>Chordata</taxon>
        <taxon>Craniata</taxon>
        <taxon>Vertebrata</taxon>
        <taxon>Euteleostomi</taxon>
        <taxon>Actinopterygii</taxon>
        <taxon>Neopterygii</taxon>
        <taxon>Teleostei</taxon>
        <taxon>Elopiformes</taxon>
        <taxon>Megalopidae</taxon>
        <taxon>Megalops</taxon>
    </lineage>
</organism>
<comment type="caution">
    <text evidence="1">The sequence shown here is derived from an EMBL/GenBank/DDBJ whole genome shotgun (WGS) entry which is preliminary data.</text>
</comment>
<keyword evidence="2" id="KW-1185">Reference proteome</keyword>
<dbReference type="SMART" id="SM00564">
    <property type="entry name" value="PQQ"/>
    <property type="match status" value="2"/>
</dbReference>
<reference evidence="1" key="1">
    <citation type="submission" date="2021-01" db="EMBL/GenBank/DDBJ databases">
        <authorList>
            <person name="Zahm M."/>
            <person name="Roques C."/>
            <person name="Cabau C."/>
            <person name="Klopp C."/>
            <person name="Donnadieu C."/>
            <person name="Jouanno E."/>
            <person name="Lampietro C."/>
            <person name="Louis A."/>
            <person name="Herpin A."/>
            <person name="Echchiki A."/>
            <person name="Berthelot C."/>
            <person name="Parey E."/>
            <person name="Roest-Crollius H."/>
            <person name="Braasch I."/>
            <person name="Postlethwait J."/>
            <person name="Bobe J."/>
            <person name="Montfort J."/>
            <person name="Bouchez O."/>
            <person name="Begum T."/>
            <person name="Mejri S."/>
            <person name="Adams A."/>
            <person name="Chen W.-J."/>
            <person name="Guiguen Y."/>
        </authorList>
    </citation>
    <scope>NUCLEOTIDE SEQUENCE</scope>
    <source>
        <strain evidence="1">YG-15Mar2019-1</strain>
        <tissue evidence="1">Brain</tissue>
    </source>
</reference>
<dbReference type="AlphaFoldDB" id="A0A9D3PFY3"/>
<dbReference type="InterPro" id="IPR018391">
    <property type="entry name" value="PQQ_b-propeller_rpt"/>
</dbReference>